<name>A0A941CLI7_9CLOT</name>
<keyword evidence="7" id="KW-0029">Amino-acid transport</keyword>
<dbReference type="InterPro" id="IPR027417">
    <property type="entry name" value="P-loop_NTPase"/>
</dbReference>
<keyword evidence="6" id="KW-1278">Translocase</keyword>
<dbReference type="InterPro" id="IPR050086">
    <property type="entry name" value="MetN_ABC_transporter-like"/>
</dbReference>
<dbReference type="CDD" id="cd03258">
    <property type="entry name" value="ABC_MetN_methionine_transporter"/>
    <property type="match status" value="1"/>
</dbReference>
<dbReference type="InterPro" id="IPR003439">
    <property type="entry name" value="ABC_transporter-like_ATP-bd"/>
</dbReference>
<feature type="domain" description="ABC transporter" evidence="9">
    <location>
        <begin position="2"/>
        <end position="237"/>
    </location>
</feature>
<dbReference type="Gene3D" id="3.30.70.260">
    <property type="match status" value="1"/>
</dbReference>
<dbReference type="Pfam" id="PF09383">
    <property type="entry name" value="NIL"/>
    <property type="match status" value="1"/>
</dbReference>
<dbReference type="EMBL" id="JAGSCS010000001">
    <property type="protein sequence ID" value="MBR0574822.1"/>
    <property type="molecule type" value="Genomic_DNA"/>
</dbReference>
<dbReference type="Proteomes" id="UP000675379">
    <property type="component" value="Unassembled WGS sequence"/>
</dbReference>
<dbReference type="GO" id="GO:0006865">
    <property type="term" value="P:amino acid transport"/>
    <property type="evidence" value="ECO:0007669"/>
    <property type="project" value="UniProtKB-KW"/>
</dbReference>
<dbReference type="PANTHER" id="PTHR43166:SF30">
    <property type="entry name" value="METHIONINE IMPORT ATP-BINDING PROTEIN METN"/>
    <property type="match status" value="1"/>
</dbReference>
<accession>A0A941CLI7</accession>
<dbReference type="GO" id="GO:0005524">
    <property type="term" value="F:ATP binding"/>
    <property type="evidence" value="ECO:0007669"/>
    <property type="project" value="UniProtKB-KW"/>
</dbReference>
<proteinExistence type="inferred from homology"/>
<dbReference type="InterPro" id="IPR017871">
    <property type="entry name" value="ABC_transporter-like_CS"/>
</dbReference>
<dbReference type="AlphaFoldDB" id="A0A941CLI7"/>
<gene>
    <name evidence="10" type="ORF">KCG48_00565</name>
</gene>
<dbReference type="SUPFAM" id="SSF55021">
    <property type="entry name" value="ACT-like"/>
    <property type="match status" value="1"/>
</dbReference>
<comment type="similarity">
    <text evidence="1">Belongs to the ABC transporter superfamily.</text>
</comment>
<dbReference type="InterPro" id="IPR041701">
    <property type="entry name" value="MetN_ABC"/>
</dbReference>
<dbReference type="RefSeq" id="WP_211799340.1">
    <property type="nucleotide sequence ID" value="NZ_JAGSCS010000001.1"/>
</dbReference>
<dbReference type="Gene3D" id="3.40.50.300">
    <property type="entry name" value="P-loop containing nucleotide triphosphate hydrolases"/>
    <property type="match status" value="1"/>
</dbReference>
<comment type="caution">
    <text evidence="10">The sequence shown here is derived from an EMBL/GenBank/DDBJ whole genome shotgun (WGS) entry which is preliminary data.</text>
</comment>
<dbReference type="InterPro" id="IPR003593">
    <property type="entry name" value="AAA+_ATPase"/>
</dbReference>
<evidence type="ECO:0000259" key="9">
    <source>
        <dbReference type="PROSITE" id="PS50893"/>
    </source>
</evidence>
<evidence type="ECO:0000256" key="1">
    <source>
        <dbReference type="ARBA" id="ARBA00005417"/>
    </source>
</evidence>
<dbReference type="FunFam" id="3.40.50.300:FF:000056">
    <property type="entry name" value="Cell division ATP-binding protein FtsE"/>
    <property type="match status" value="1"/>
</dbReference>
<organism evidence="10 11">
    <name type="scientific">Proteiniclasticum sediminis</name>
    <dbReference type="NCBI Taxonomy" id="2804028"/>
    <lineage>
        <taxon>Bacteria</taxon>
        <taxon>Bacillati</taxon>
        <taxon>Bacillota</taxon>
        <taxon>Clostridia</taxon>
        <taxon>Eubacteriales</taxon>
        <taxon>Clostridiaceae</taxon>
        <taxon>Proteiniclasticum</taxon>
    </lineage>
</organism>
<evidence type="ECO:0000256" key="7">
    <source>
        <dbReference type="ARBA" id="ARBA00022970"/>
    </source>
</evidence>
<evidence type="ECO:0000256" key="8">
    <source>
        <dbReference type="ARBA" id="ARBA00023136"/>
    </source>
</evidence>
<reference evidence="10" key="1">
    <citation type="submission" date="2021-04" db="EMBL/GenBank/DDBJ databases">
        <title>Proteiniclasticum sedimins sp. nov., an obligate anaerobic bacterium isolated from anaerobic sludge.</title>
        <authorList>
            <person name="Liu J."/>
        </authorList>
    </citation>
    <scope>NUCLEOTIDE SEQUENCE</scope>
    <source>
        <strain evidence="10">BAD-10</strain>
    </source>
</reference>
<dbReference type="InterPro" id="IPR045865">
    <property type="entry name" value="ACT-like_dom_sf"/>
</dbReference>
<keyword evidence="2" id="KW-0813">Transport</keyword>
<keyword evidence="8" id="KW-0472">Membrane</keyword>
<dbReference type="SMART" id="SM00930">
    <property type="entry name" value="NIL"/>
    <property type="match status" value="1"/>
</dbReference>
<dbReference type="PANTHER" id="PTHR43166">
    <property type="entry name" value="AMINO ACID IMPORT ATP-BINDING PROTEIN"/>
    <property type="match status" value="1"/>
</dbReference>
<evidence type="ECO:0000256" key="5">
    <source>
        <dbReference type="ARBA" id="ARBA00022840"/>
    </source>
</evidence>
<sequence>MIQINHLEKTYAQQEVIRDVSFEIHRGEIFGIVGRSGVGKSTLLRCINALEPITAGDINIDGISLVSLNEEGIRQLRKKISMIFQNFNLLTQKTALENVTLPMEIWGVDPETRQRRAKELLDLVGLSQKYDSKPKALSGGEKQRVAIARALALDPEILLCDEATSALDPNTTKEILSLLKKINTELGLTIVVVTHQMEVIKDICQRVAVMEKGKVSALGDVEDLFLNPGKSLKKLIGEDEMEVLPKGTNIRIFFTKEFSNQSIITAMARDLNVDFSIVWGKLENFSGDVLGSLVISIDDGDRDRILGYLTTKGLNTEVIVNEL</sequence>
<evidence type="ECO:0000256" key="4">
    <source>
        <dbReference type="ARBA" id="ARBA00022741"/>
    </source>
</evidence>
<dbReference type="SUPFAM" id="SSF52540">
    <property type="entry name" value="P-loop containing nucleoside triphosphate hydrolases"/>
    <property type="match status" value="1"/>
</dbReference>
<dbReference type="PROSITE" id="PS50893">
    <property type="entry name" value="ABC_TRANSPORTER_2"/>
    <property type="match status" value="1"/>
</dbReference>
<dbReference type="GO" id="GO:0016887">
    <property type="term" value="F:ATP hydrolysis activity"/>
    <property type="evidence" value="ECO:0007669"/>
    <property type="project" value="InterPro"/>
</dbReference>
<evidence type="ECO:0000256" key="6">
    <source>
        <dbReference type="ARBA" id="ARBA00022967"/>
    </source>
</evidence>
<keyword evidence="5 10" id="KW-0067">ATP-binding</keyword>
<evidence type="ECO:0000313" key="11">
    <source>
        <dbReference type="Proteomes" id="UP000675379"/>
    </source>
</evidence>
<evidence type="ECO:0000256" key="2">
    <source>
        <dbReference type="ARBA" id="ARBA00022448"/>
    </source>
</evidence>
<dbReference type="GO" id="GO:0005886">
    <property type="term" value="C:plasma membrane"/>
    <property type="evidence" value="ECO:0007669"/>
    <property type="project" value="UniProtKB-ARBA"/>
</dbReference>
<keyword evidence="3" id="KW-1003">Cell membrane</keyword>
<protein>
    <submittedName>
        <fullName evidence="10">Methionine ABC transporter ATP-binding protein</fullName>
    </submittedName>
</protein>
<dbReference type="SMART" id="SM00382">
    <property type="entry name" value="AAA"/>
    <property type="match status" value="1"/>
</dbReference>
<dbReference type="InterPro" id="IPR018449">
    <property type="entry name" value="NIL_domain"/>
</dbReference>
<keyword evidence="11" id="KW-1185">Reference proteome</keyword>
<evidence type="ECO:0000313" key="10">
    <source>
        <dbReference type="EMBL" id="MBR0574822.1"/>
    </source>
</evidence>
<evidence type="ECO:0000256" key="3">
    <source>
        <dbReference type="ARBA" id="ARBA00022475"/>
    </source>
</evidence>
<keyword evidence="4" id="KW-0547">Nucleotide-binding</keyword>
<dbReference type="Pfam" id="PF00005">
    <property type="entry name" value="ABC_tran"/>
    <property type="match status" value="1"/>
</dbReference>
<dbReference type="PROSITE" id="PS00211">
    <property type="entry name" value="ABC_TRANSPORTER_1"/>
    <property type="match status" value="1"/>
</dbReference>